<dbReference type="FunFam" id="3.90.70.10:FF:000022">
    <property type="entry name" value="Ubiquitin carboxyl-terminal hydrolase 24"/>
    <property type="match status" value="1"/>
</dbReference>
<sequence>MSEWLSDYTERSFIDSKDTTKAWCVGIIQSIDHTSKTLRIRYDGWSSKWDNTLSFSSGLIGPFRKYSELYTGQKNFAIRDWVYSQEELLEVQEQLKSLPTSPFDITQFLRGRLFTIIDCLLVMEYQSVDDLEAVVEFFKGVLGFIVTWMSKSYEWVKDYYESLGTEKGFLANENSAMYAAWPEILFTLKRLFGLDQRTAKQLVTWRLVPDDYEYFPATANKNNTLAYFVNYFASLGGFNAIMDLVKNNSDKGIKDDIVGELAKSGDVKEIFRAPLRMISMLPVYEMRNYFSRSFDMKWTTEFKEKMLERLDKIDNKELKSVEKDTLSAIMGNMKKMVGNEDNWEIVELNFALKLINCPFMEKKLKGVTEIKDIIESLHESSPKNRNITSETAAKWIIENKVLENILENTHEEIIKRMANIFVFLSTAGMLKNDHVLLLWANTQARHNSLEQAAYEVILQITQSMHYDIKSQLYQKMIMKSTEDFTEEYIRFLCEFSIKAMDREKKEFYALDFLYELSLSCSSKNLHDMLISSFISVLKHTRSKEKVDYYMGKSLENLLSNNCICQCIIIILKIMGQVMNTFSSFPHKEELNKRLESEAQGLSSVLVKNCAGILSGEVKTAFSSTKSIKVCLRLWKFIIRSRAFDVKIEDIKALWELTQKNPDRKAHEKFMKTLLKMVRNEFNPGFNLEILQILYLQNVDLIEIITQEAFEVFYELFLRVNHDRKNLEMNLNGLHSRNSINLIGQNTLISILFTSTNEAIVSKSMKLLINLNLKINRLLSPKKEEIWADFLITLKKYIITNKTSEQSNKALRLILQFIGNNIRKEESTPNTNIKFKQVNEQDFHNLPVSDRTTIGVIRKKIGDFYSKPVTSVNLISNNERFDYLTDDLLLTSLRMPWNFLVDFTSHKSDSLSPYIFFCRCDDLQECLLGKISELDNENAQLAWMILSKCTVLKRIKEEVQEFLKPFDELFATQCLYKLVYNLNIVEDMIKNEAWLNVFKDNQGVDVLVGVYLEFEIDKKYPDSLVLEYYTTILKILSDTARLIQELPERIVTKIFDSLVHAAKTCSESEDSADIARSAREIINLIKSKDPKKYLQTFSKYPLTDLLTGSLLKCSCRFFSSTMSTFFLEHSNIMPELNMVFLKGLLSVFDEAIKENNNESYWGLLSFYIEEAEITEELSEKYRSFVDVLKSHPPENNYGEPDFTLSGILKVLKTVVKKIELVSIDTVDLVLHKCLFEIPSATSKNAPKCKKGSTRKDAFELLKEMCKSDQNALVHALKYLSAQYKDPSWRTCKSSDWNYHPAASEKSYTGYVGIKNLGCICYMISSLQQLFCIYNFRDFILRLPLKVDGTNDDDLLYQFQYMFSALKNSDKQFVNPKGICKAFKDWEGRPVNVAEQMDADEFLNTFMDRLDSQIQTLGEGNIIKDLFTGYLATELIGKNDCNHRSEVNEAFITLPVQVKNKKHLNESLQSFIEGELLEGPNAYQCDHCDSKVTALRRVCIKYLPNVLFITLRRFEFNYDSMKRVKLFDFCEFPMDLNMENYTQEGIELKELAKEKEQALSLGKEFNKEIPNKKYPNDYYQYYLRGIIIHSGTADSGHYYSFIRDNNSWYEFNDTLVTTFDPNDIRREAFGGDEKPFSINLSKSSSLTSSSISKPKIRNAYILIYERSQLYTYNKDQENLEPWNCRIQSPEQEFLEVKIENERFWRCKSSFSSEYFDFVLQLLTEKNPEISKFGICIFFTVIVRSRDFNRIASCIMCIKEHLHKNEPLSEWLLDLVSHKHIVKELLMDCPIVEKRRVIVGVVHTAFKQVTSEIQAKFFRRIIIYLPLAKPPMSFNFAQYFELIYRCIKLQTELIFFFEVHMRLLEYVSNEPIQVENKDCCNMQSSESLGYENYQASDDRFELSRSEYGSSLMYLLLSIRLCHHVYENYQLDIFFTENVMNFLLSDAESKFGGRAVGILYAQLCSDDKSYTFKYGKFLISCIEKSVFELHKMYMRPLFWLLYNPDKLQPEKIDHLLSNYYQQMSTNFLSFTELESCLRFLIKLTIRIQKVKDWVNKKNKELTSIENKLNSVYMKQQVSAKDSGTLKNCLNHIDIIRKLVKNMINIKNYEDSDNDMIEENVTPGTEVYYFSNEHNDWVKCSVMMNVGELLCIKNEPERLSKWIDSNSEALKKVVPKTN</sequence>
<dbReference type="InterPro" id="IPR001394">
    <property type="entry name" value="Peptidase_C19_UCH"/>
</dbReference>
<feature type="domain" description="USP" evidence="2">
    <location>
        <begin position="1310"/>
        <end position="1665"/>
    </location>
</feature>
<accession>A0A1R2CH27</accession>
<dbReference type="InterPro" id="IPR028889">
    <property type="entry name" value="USP"/>
</dbReference>
<dbReference type="PANTHER" id="PTHR24006:SF827">
    <property type="entry name" value="UBIQUITIN CARBOXYL-TERMINAL HYDROLASE 34"/>
    <property type="match status" value="1"/>
</dbReference>
<dbReference type="GO" id="GO:0016579">
    <property type="term" value="P:protein deubiquitination"/>
    <property type="evidence" value="ECO:0007669"/>
    <property type="project" value="InterPro"/>
</dbReference>
<comment type="caution">
    <text evidence="3">The sequence shown here is derived from an EMBL/GenBank/DDBJ whole genome shotgun (WGS) entry which is preliminary data.</text>
</comment>
<keyword evidence="4" id="KW-1185">Reference proteome</keyword>
<gene>
    <name evidence="3" type="ORF">SteCoe_9759</name>
</gene>
<dbReference type="PROSITE" id="PS50235">
    <property type="entry name" value="USP_3"/>
    <property type="match status" value="1"/>
</dbReference>
<dbReference type="GO" id="GO:0004843">
    <property type="term" value="F:cysteine-type deubiquitinase activity"/>
    <property type="evidence" value="ECO:0007669"/>
    <property type="project" value="InterPro"/>
</dbReference>
<dbReference type="InterPro" id="IPR018200">
    <property type="entry name" value="USP_CS"/>
</dbReference>
<evidence type="ECO:0000259" key="2">
    <source>
        <dbReference type="PROSITE" id="PS50235"/>
    </source>
</evidence>
<dbReference type="Gene3D" id="3.90.70.10">
    <property type="entry name" value="Cysteine proteinases"/>
    <property type="match status" value="1"/>
</dbReference>
<dbReference type="GO" id="GO:0005829">
    <property type="term" value="C:cytosol"/>
    <property type="evidence" value="ECO:0007669"/>
    <property type="project" value="TreeGrafter"/>
</dbReference>
<protein>
    <recommendedName>
        <fullName evidence="2">USP domain-containing protein</fullName>
    </recommendedName>
</protein>
<dbReference type="GO" id="GO:0005634">
    <property type="term" value="C:nucleus"/>
    <property type="evidence" value="ECO:0007669"/>
    <property type="project" value="TreeGrafter"/>
</dbReference>
<keyword evidence="1" id="KW-0175">Coiled coil</keyword>
<feature type="coiled-coil region" evidence="1">
    <location>
        <begin position="1536"/>
        <end position="1566"/>
    </location>
</feature>
<evidence type="ECO:0000313" key="4">
    <source>
        <dbReference type="Proteomes" id="UP000187209"/>
    </source>
</evidence>
<dbReference type="Proteomes" id="UP000187209">
    <property type="component" value="Unassembled WGS sequence"/>
</dbReference>
<evidence type="ECO:0000256" key="1">
    <source>
        <dbReference type="SAM" id="Coils"/>
    </source>
</evidence>
<dbReference type="InterPro" id="IPR038765">
    <property type="entry name" value="Papain-like_cys_pep_sf"/>
</dbReference>
<organism evidence="3 4">
    <name type="scientific">Stentor coeruleus</name>
    <dbReference type="NCBI Taxonomy" id="5963"/>
    <lineage>
        <taxon>Eukaryota</taxon>
        <taxon>Sar</taxon>
        <taxon>Alveolata</taxon>
        <taxon>Ciliophora</taxon>
        <taxon>Postciliodesmatophora</taxon>
        <taxon>Heterotrichea</taxon>
        <taxon>Heterotrichida</taxon>
        <taxon>Stentoridae</taxon>
        <taxon>Stentor</taxon>
    </lineage>
</organism>
<dbReference type="EMBL" id="MPUH01000153">
    <property type="protein sequence ID" value="OMJ88344.1"/>
    <property type="molecule type" value="Genomic_DNA"/>
</dbReference>
<dbReference type="PROSITE" id="PS00973">
    <property type="entry name" value="USP_2"/>
    <property type="match status" value="1"/>
</dbReference>
<dbReference type="InterPro" id="IPR050164">
    <property type="entry name" value="Peptidase_C19"/>
</dbReference>
<name>A0A1R2CH27_9CILI</name>
<dbReference type="OrthoDB" id="289038at2759"/>
<dbReference type="PANTHER" id="PTHR24006">
    <property type="entry name" value="UBIQUITIN CARBOXYL-TERMINAL HYDROLASE"/>
    <property type="match status" value="1"/>
</dbReference>
<evidence type="ECO:0000313" key="3">
    <source>
        <dbReference type="EMBL" id="OMJ88344.1"/>
    </source>
</evidence>
<reference evidence="3 4" key="1">
    <citation type="submission" date="2016-11" db="EMBL/GenBank/DDBJ databases">
        <title>The macronuclear genome of Stentor coeruleus: a giant cell with tiny introns.</title>
        <authorList>
            <person name="Slabodnick M."/>
            <person name="Ruby J.G."/>
            <person name="Reiff S.B."/>
            <person name="Swart E.C."/>
            <person name="Gosai S."/>
            <person name="Prabakaran S."/>
            <person name="Witkowska E."/>
            <person name="Larue G.E."/>
            <person name="Fisher S."/>
            <person name="Freeman R.M."/>
            <person name="Gunawardena J."/>
            <person name="Chu W."/>
            <person name="Stover N.A."/>
            <person name="Gregory B.D."/>
            <person name="Nowacki M."/>
            <person name="Derisi J."/>
            <person name="Roy S.W."/>
            <person name="Marshall W.F."/>
            <person name="Sood P."/>
        </authorList>
    </citation>
    <scope>NUCLEOTIDE SEQUENCE [LARGE SCALE GENOMIC DNA]</scope>
    <source>
        <strain evidence="3">WM001</strain>
    </source>
</reference>
<dbReference type="Gene3D" id="2.30.30.140">
    <property type="match status" value="1"/>
</dbReference>
<dbReference type="SUPFAM" id="SSF54001">
    <property type="entry name" value="Cysteine proteinases"/>
    <property type="match status" value="1"/>
</dbReference>
<dbReference type="Pfam" id="PF00443">
    <property type="entry name" value="UCH"/>
    <property type="match status" value="1"/>
</dbReference>
<proteinExistence type="predicted"/>